<protein>
    <submittedName>
        <fullName evidence="5">Putative thiol methyltransferase 2</fullName>
    </submittedName>
</protein>
<keyword evidence="6" id="KW-1185">Reference proteome</keyword>
<dbReference type="SUPFAM" id="SSF53335">
    <property type="entry name" value="S-adenosyl-L-methionine-dependent methyltransferases"/>
    <property type="match status" value="1"/>
</dbReference>
<dbReference type="OrthoDB" id="276151at2759"/>
<dbReference type="InterPro" id="IPR008854">
    <property type="entry name" value="TPMT"/>
</dbReference>
<dbReference type="OMA" id="RDFISVW"/>
<evidence type="ECO:0000313" key="6">
    <source>
        <dbReference type="Proteomes" id="UP000324585"/>
    </source>
</evidence>
<organism evidence="5 6">
    <name type="scientific">Porphyridium purpureum</name>
    <name type="common">Red alga</name>
    <name type="synonym">Porphyridium cruentum</name>
    <dbReference type="NCBI Taxonomy" id="35688"/>
    <lineage>
        <taxon>Eukaryota</taxon>
        <taxon>Rhodophyta</taxon>
        <taxon>Bangiophyceae</taxon>
        <taxon>Porphyridiales</taxon>
        <taxon>Porphyridiaceae</taxon>
        <taxon>Porphyridium</taxon>
    </lineage>
</organism>
<dbReference type="EMBL" id="VRMN01000001">
    <property type="protein sequence ID" value="KAA8497853.1"/>
    <property type="molecule type" value="Genomic_DNA"/>
</dbReference>
<keyword evidence="3 5" id="KW-0808">Transferase</keyword>
<dbReference type="GO" id="GO:0008757">
    <property type="term" value="F:S-adenosylmethionine-dependent methyltransferase activity"/>
    <property type="evidence" value="ECO:0007669"/>
    <property type="project" value="InterPro"/>
</dbReference>
<dbReference type="GO" id="GO:0032259">
    <property type="term" value="P:methylation"/>
    <property type="evidence" value="ECO:0007669"/>
    <property type="project" value="UniProtKB-KW"/>
</dbReference>
<accession>A0A5J4Z4F4</accession>
<dbReference type="PANTHER" id="PTHR32183:SF11">
    <property type="entry name" value="THIOL METHYLTRANSFERASE 2-RELATED"/>
    <property type="match status" value="1"/>
</dbReference>
<keyword evidence="2 5" id="KW-0489">Methyltransferase</keyword>
<dbReference type="PROSITE" id="PS51585">
    <property type="entry name" value="SAM_MT_TPMT"/>
    <property type="match status" value="1"/>
</dbReference>
<name>A0A5J4Z4F4_PORPP</name>
<evidence type="ECO:0000256" key="2">
    <source>
        <dbReference type="ARBA" id="ARBA00022603"/>
    </source>
</evidence>
<keyword evidence="1" id="KW-0597">Phosphoprotein</keyword>
<evidence type="ECO:0000313" key="5">
    <source>
        <dbReference type="EMBL" id="KAA8497853.1"/>
    </source>
</evidence>
<dbReference type="AlphaFoldDB" id="A0A5J4Z4F4"/>
<sequence length="289" mass="31495">MPVSAPKYSGFVAVRVPTATVRIRGASSVRALPVHCDTIKTWKRWCCASPIVLAMASSGEDINKSRPSFWESKWETSSTPWDCGAAHPYLKRFLETGEYGRLRQQIAESGVSTDESAPPLKPRSALIPGCGSGYDAVLVGAFANQVTAVDLSGIAVKRMENLAREADLTNVKGVVANFFVTQDWMSQGAPFDFIFDDTFFCAIDPSMRGKWARAMKEVTAPGSILLCSVFPNLQKPDGPPYGVSPQAYRDVLLPNAFKEISVTEIPAELRARAHITADSIDMAAVFVRE</sequence>
<gene>
    <name evidence="5" type="ORF">FVE85_5438</name>
</gene>
<keyword evidence="4" id="KW-0949">S-adenosyl-L-methionine</keyword>
<comment type="caution">
    <text evidence="5">The sequence shown here is derived from an EMBL/GenBank/DDBJ whole genome shotgun (WGS) entry which is preliminary data.</text>
</comment>
<evidence type="ECO:0000256" key="1">
    <source>
        <dbReference type="ARBA" id="ARBA00022553"/>
    </source>
</evidence>
<dbReference type="Gene3D" id="3.40.50.150">
    <property type="entry name" value="Vaccinia Virus protein VP39"/>
    <property type="match status" value="1"/>
</dbReference>
<dbReference type="InterPro" id="IPR029063">
    <property type="entry name" value="SAM-dependent_MTases_sf"/>
</dbReference>
<proteinExistence type="predicted"/>
<dbReference type="CDD" id="cd02440">
    <property type="entry name" value="AdoMet_MTases"/>
    <property type="match status" value="1"/>
</dbReference>
<dbReference type="Pfam" id="PF05724">
    <property type="entry name" value="TPMT"/>
    <property type="match status" value="1"/>
</dbReference>
<dbReference type="PANTHER" id="PTHR32183">
    <property type="match status" value="1"/>
</dbReference>
<reference evidence="6" key="1">
    <citation type="journal article" date="2019" name="Nat. Commun.">
        <title>Expansion of phycobilisome linker gene families in mesophilic red algae.</title>
        <authorList>
            <person name="Lee J."/>
            <person name="Kim D."/>
            <person name="Bhattacharya D."/>
            <person name="Yoon H.S."/>
        </authorList>
    </citation>
    <scope>NUCLEOTIDE SEQUENCE [LARGE SCALE GENOMIC DNA]</scope>
    <source>
        <strain evidence="6">CCMP 1328</strain>
    </source>
</reference>
<dbReference type="Proteomes" id="UP000324585">
    <property type="component" value="Unassembled WGS sequence"/>
</dbReference>
<evidence type="ECO:0000256" key="3">
    <source>
        <dbReference type="ARBA" id="ARBA00022679"/>
    </source>
</evidence>
<evidence type="ECO:0000256" key="4">
    <source>
        <dbReference type="ARBA" id="ARBA00022691"/>
    </source>
</evidence>